<dbReference type="CDD" id="cd03392">
    <property type="entry name" value="PAP2_like_2"/>
    <property type="match status" value="1"/>
</dbReference>
<keyword evidence="1" id="KW-1133">Transmembrane helix</keyword>
<organism evidence="3 4">
    <name type="scientific">Ectobacillus funiculus</name>
    <dbReference type="NCBI Taxonomy" id="137993"/>
    <lineage>
        <taxon>Bacteria</taxon>
        <taxon>Bacillati</taxon>
        <taxon>Bacillota</taxon>
        <taxon>Bacilli</taxon>
        <taxon>Bacillales</taxon>
        <taxon>Bacillaceae</taxon>
        <taxon>Ectobacillus</taxon>
    </lineage>
</organism>
<feature type="transmembrane region" description="Helical" evidence="1">
    <location>
        <begin position="186"/>
        <end position="206"/>
    </location>
</feature>
<protein>
    <submittedName>
        <fullName evidence="3">Phosphatase PAP2 family protein</fullName>
    </submittedName>
</protein>
<evidence type="ECO:0000259" key="2">
    <source>
        <dbReference type="SMART" id="SM00014"/>
    </source>
</evidence>
<dbReference type="EMBL" id="JBHMAF010000197">
    <property type="protein sequence ID" value="MFB9762468.1"/>
    <property type="molecule type" value="Genomic_DNA"/>
</dbReference>
<keyword evidence="1" id="KW-0812">Transmembrane</keyword>
<dbReference type="InterPro" id="IPR000326">
    <property type="entry name" value="PAP2/HPO"/>
</dbReference>
<evidence type="ECO:0000313" key="4">
    <source>
        <dbReference type="Proteomes" id="UP001589609"/>
    </source>
</evidence>
<accession>A0ABV5WP88</accession>
<evidence type="ECO:0000256" key="1">
    <source>
        <dbReference type="SAM" id="Phobius"/>
    </source>
</evidence>
<evidence type="ECO:0000313" key="3">
    <source>
        <dbReference type="EMBL" id="MFB9762468.1"/>
    </source>
</evidence>
<dbReference type="Gene3D" id="1.20.144.10">
    <property type="entry name" value="Phosphatidic acid phosphatase type 2/haloperoxidase"/>
    <property type="match status" value="2"/>
</dbReference>
<feature type="transmembrane region" description="Helical" evidence="1">
    <location>
        <begin position="158"/>
        <end position="180"/>
    </location>
</feature>
<dbReference type="Pfam" id="PF01569">
    <property type="entry name" value="PAP2"/>
    <property type="match status" value="1"/>
</dbReference>
<dbReference type="PANTHER" id="PTHR14969">
    <property type="entry name" value="SPHINGOSINE-1-PHOSPHATE PHOSPHOHYDROLASE"/>
    <property type="match status" value="1"/>
</dbReference>
<comment type="caution">
    <text evidence="3">The sequence shown here is derived from an EMBL/GenBank/DDBJ whole genome shotgun (WGS) entry which is preliminary data.</text>
</comment>
<sequence length="211" mass="23224">MGSSHRHTYAAVFTVLLLSFFSIIVNRIQGGSTLFVDEFMKDRLQALQSEGSLAFFTVITEMGSEIGIISTLIVSLLLLWRKKQYAAMIIFPLAVIVTDFVNKWVKGVIARERPLLNEAIDAIGYSFPSGHAMLSIVTYGFVAFLIVNGTFGKATRILAIAVAAVLIFTIGLSRIVLSAHYPSDVLGGYCLGGMLLVVFLYAHHFLKIRMK</sequence>
<gene>
    <name evidence="3" type="ORF">ACFFMS_30020</name>
</gene>
<dbReference type="PANTHER" id="PTHR14969:SF13">
    <property type="entry name" value="AT30094P"/>
    <property type="match status" value="1"/>
</dbReference>
<feature type="transmembrane region" description="Helical" evidence="1">
    <location>
        <begin position="85"/>
        <end position="105"/>
    </location>
</feature>
<dbReference type="RefSeq" id="WP_379952373.1">
    <property type="nucleotide sequence ID" value="NZ_JBHMAF010000197.1"/>
</dbReference>
<name>A0ABV5WP88_9BACI</name>
<feature type="transmembrane region" description="Helical" evidence="1">
    <location>
        <begin position="54"/>
        <end position="78"/>
    </location>
</feature>
<keyword evidence="4" id="KW-1185">Reference proteome</keyword>
<dbReference type="Proteomes" id="UP001589609">
    <property type="component" value="Unassembled WGS sequence"/>
</dbReference>
<reference evidence="3 4" key="1">
    <citation type="submission" date="2024-09" db="EMBL/GenBank/DDBJ databases">
        <authorList>
            <person name="Sun Q."/>
            <person name="Mori K."/>
        </authorList>
    </citation>
    <scope>NUCLEOTIDE SEQUENCE [LARGE SCALE GENOMIC DNA]</scope>
    <source>
        <strain evidence="3 4">JCM 11201</strain>
    </source>
</reference>
<proteinExistence type="predicted"/>
<dbReference type="SUPFAM" id="SSF48317">
    <property type="entry name" value="Acid phosphatase/Vanadium-dependent haloperoxidase"/>
    <property type="match status" value="1"/>
</dbReference>
<feature type="domain" description="Phosphatidic acid phosphatase type 2/haloperoxidase" evidence="2">
    <location>
        <begin position="87"/>
        <end position="200"/>
    </location>
</feature>
<feature type="transmembrane region" description="Helical" evidence="1">
    <location>
        <begin position="125"/>
        <end position="146"/>
    </location>
</feature>
<keyword evidence="1" id="KW-0472">Membrane</keyword>
<dbReference type="InterPro" id="IPR036938">
    <property type="entry name" value="PAP2/HPO_sf"/>
</dbReference>
<dbReference type="SMART" id="SM00014">
    <property type="entry name" value="acidPPc"/>
    <property type="match status" value="1"/>
</dbReference>